<dbReference type="Gene3D" id="1.10.10.2840">
    <property type="entry name" value="PucR C-terminal helix-turn-helix domain"/>
    <property type="match status" value="1"/>
</dbReference>
<evidence type="ECO:0000313" key="2">
    <source>
        <dbReference type="EMBL" id="OSY35252.1"/>
    </source>
</evidence>
<protein>
    <recommendedName>
        <fullName evidence="1">PucR C-terminal helix-turn-helix domain-containing protein</fullName>
    </recommendedName>
</protein>
<evidence type="ECO:0000259" key="1">
    <source>
        <dbReference type="Pfam" id="PF13556"/>
    </source>
</evidence>
<proteinExistence type="predicted"/>
<keyword evidence="3" id="KW-1185">Reference proteome</keyword>
<dbReference type="PANTHER" id="PTHR33744">
    <property type="entry name" value="CARBOHYDRATE DIACID REGULATOR"/>
    <property type="match status" value="1"/>
</dbReference>
<evidence type="ECO:0000313" key="3">
    <source>
        <dbReference type="Proteomes" id="UP000194360"/>
    </source>
</evidence>
<organism evidence="2 3">
    <name type="scientific">Pseudonocardia autotrophica</name>
    <name type="common">Amycolata autotrophica</name>
    <name type="synonym">Nocardia autotrophica</name>
    <dbReference type="NCBI Taxonomy" id="2074"/>
    <lineage>
        <taxon>Bacteria</taxon>
        <taxon>Bacillati</taxon>
        <taxon>Actinomycetota</taxon>
        <taxon>Actinomycetes</taxon>
        <taxon>Pseudonocardiales</taxon>
        <taxon>Pseudonocardiaceae</taxon>
        <taxon>Pseudonocardia</taxon>
    </lineage>
</organism>
<dbReference type="AlphaFoldDB" id="A0A1Y2MJA8"/>
<dbReference type="RefSeq" id="WP_085916288.1">
    <property type="nucleotide sequence ID" value="NZ_AP018920.1"/>
</dbReference>
<gene>
    <name evidence="2" type="ORF">BG845_06226</name>
</gene>
<dbReference type="Proteomes" id="UP000194360">
    <property type="component" value="Unassembled WGS sequence"/>
</dbReference>
<dbReference type="STRING" id="2074.BG845_06226"/>
<feature type="domain" description="PucR C-terminal helix-turn-helix" evidence="1">
    <location>
        <begin position="337"/>
        <end position="393"/>
    </location>
</feature>
<sequence>MDHLFQELVDDLFHTFGTPATLLDARDRVLAFSDQPPELADPVRRRVLLVHDVDTDVSRAVVRHVNDAARRADGIVRIPAAAELGLYERIVAPLQVRGTAVAYVYLVDPGRRVAAADLAAFAASFAAVATQVELHRLARDRVRAAVGGLLSADEEERHVAADALEQSSTASLQPPVRAVVIGADRPLRDVPAGYWNRLLGHDVVWTELAGRVVALLGDGVPGRSAALAAAVTATGPASTSAAGGAAASGRGVPGLGRPVLVAGMGDVVADLIEVARSHRQAVRAWRWARSEATTERVGVWADLGAWRALLTLDPRDARDSVDPRVRRLTERESTTDLALLRRFLERDGDVAALAQDHHLHRATVDSRLRRLQDRYDLRWDDSDDRLATVLGVRLAQLERAGAGTAPVES</sequence>
<dbReference type="Pfam" id="PF13556">
    <property type="entry name" value="HTH_30"/>
    <property type="match status" value="1"/>
</dbReference>
<dbReference type="OrthoDB" id="4534407at2"/>
<dbReference type="InterPro" id="IPR051448">
    <property type="entry name" value="CdaR-like_regulators"/>
</dbReference>
<dbReference type="PANTHER" id="PTHR33744:SF7">
    <property type="entry name" value="PUCR FAMILY TRANSCRIPTIONAL REGULATOR"/>
    <property type="match status" value="1"/>
</dbReference>
<comment type="caution">
    <text evidence="2">The sequence shown here is derived from an EMBL/GenBank/DDBJ whole genome shotgun (WGS) entry which is preliminary data.</text>
</comment>
<dbReference type="InterPro" id="IPR025736">
    <property type="entry name" value="PucR_C-HTH_dom"/>
</dbReference>
<dbReference type="EMBL" id="MIGB01000055">
    <property type="protein sequence ID" value="OSY35252.1"/>
    <property type="molecule type" value="Genomic_DNA"/>
</dbReference>
<name>A0A1Y2MJA8_PSEAH</name>
<accession>A0A1Y2MJA8</accession>
<dbReference type="InterPro" id="IPR042070">
    <property type="entry name" value="PucR_C-HTH_sf"/>
</dbReference>
<reference evidence="2 3" key="1">
    <citation type="submission" date="2016-09" db="EMBL/GenBank/DDBJ databases">
        <title>Pseudonocardia autotrophica DSM535, a candidate organism with high potential of specific P450 cytochromes.</title>
        <authorList>
            <person name="Grumaz C."/>
            <person name="Vainshtein Y."/>
            <person name="Kirstahler P."/>
            <person name="Sohn K."/>
        </authorList>
    </citation>
    <scope>NUCLEOTIDE SEQUENCE [LARGE SCALE GENOMIC DNA]</scope>
    <source>
        <strain evidence="2 3">DSM 535</strain>
    </source>
</reference>